<gene>
    <name evidence="2" type="ORF">OE88DRAFT_1728918</name>
</gene>
<proteinExistence type="predicted"/>
<evidence type="ECO:0000313" key="2">
    <source>
        <dbReference type="EMBL" id="TFK46870.1"/>
    </source>
</evidence>
<feature type="domain" description="Large ribosomal subunit protein mL59" evidence="1">
    <location>
        <begin position="10"/>
        <end position="225"/>
    </location>
</feature>
<sequence length="248" mass="28657">MSVSVAAATRALKKFRFQNLPIKRLQATAENTQSKVEQSLIKAKNPFLPTQNAYNGHWEKPRYSLRMQKELVKKAKICGLVELLPPGPKLSLEEIKAAKRSGTVAPTSGKVQDWWLRPVEWNTEPVRTKPVPDVDAPTTPISTKDVSNVDDAARQAKLRLRRERAALRAKRKEMMKEARELGLVTMYVGRKRMFKGHKWERVRAERLEQQRLIMQSMPKRIRGFKTFYHRRRPSPLAVPRANNQNLPF</sequence>
<reference evidence="2 3" key="1">
    <citation type="journal article" date="2019" name="Nat. Ecol. Evol.">
        <title>Megaphylogeny resolves global patterns of mushroom evolution.</title>
        <authorList>
            <person name="Varga T."/>
            <person name="Krizsan K."/>
            <person name="Foldi C."/>
            <person name="Dima B."/>
            <person name="Sanchez-Garcia M."/>
            <person name="Sanchez-Ramirez S."/>
            <person name="Szollosi G.J."/>
            <person name="Szarkandi J.G."/>
            <person name="Papp V."/>
            <person name="Albert L."/>
            <person name="Andreopoulos W."/>
            <person name="Angelini C."/>
            <person name="Antonin V."/>
            <person name="Barry K.W."/>
            <person name="Bougher N.L."/>
            <person name="Buchanan P."/>
            <person name="Buyck B."/>
            <person name="Bense V."/>
            <person name="Catcheside P."/>
            <person name="Chovatia M."/>
            <person name="Cooper J."/>
            <person name="Damon W."/>
            <person name="Desjardin D."/>
            <person name="Finy P."/>
            <person name="Geml J."/>
            <person name="Haridas S."/>
            <person name="Hughes K."/>
            <person name="Justo A."/>
            <person name="Karasinski D."/>
            <person name="Kautmanova I."/>
            <person name="Kiss B."/>
            <person name="Kocsube S."/>
            <person name="Kotiranta H."/>
            <person name="LaButti K.M."/>
            <person name="Lechner B.E."/>
            <person name="Liimatainen K."/>
            <person name="Lipzen A."/>
            <person name="Lukacs Z."/>
            <person name="Mihaltcheva S."/>
            <person name="Morgado L.N."/>
            <person name="Niskanen T."/>
            <person name="Noordeloos M.E."/>
            <person name="Ohm R.A."/>
            <person name="Ortiz-Santana B."/>
            <person name="Ovrebo C."/>
            <person name="Racz N."/>
            <person name="Riley R."/>
            <person name="Savchenko A."/>
            <person name="Shiryaev A."/>
            <person name="Soop K."/>
            <person name="Spirin V."/>
            <person name="Szebenyi C."/>
            <person name="Tomsovsky M."/>
            <person name="Tulloss R.E."/>
            <person name="Uehling J."/>
            <person name="Grigoriev I.V."/>
            <person name="Vagvolgyi C."/>
            <person name="Papp T."/>
            <person name="Martin F.M."/>
            <person name="Miettinen O."/>
            <person name="Hibbett D.S."/>
            <person name="Nagy L.G."/>
        </authorList>
    </citation>
    <scope>NUCLEOTIDE SEQUENCE [LARGE SCALE GENOMIC DNA]</scope>
    <source>
        <strain evidence="2 3">OMC1185</strain>
    </source>
</reference>
<dbReference type="AlphaFoldDB" id="A0A5C3MPI8"/>
<dbReference type="InterPro" id="IPR040922">
    <property type="entry name" value="Ribosomal_mL59_dom"/>
</dbReference>
<dbReference type="InterPro" id="IPR037507">
    <property type="entry name" value="Ribosomal_mL59"/>
</dbReference>
<accession>A0A5C3MPI8</accession>
<dbReference type="EMBL" id="ML213527">
    <property type="protein sequence ID" value="TFK46870.1"/>
    <property type="molecule type" value="Genomic_DNA"/>
</dbReference>
<dbReference type="Pfam" id="PF18126">
    <property type="entry name" value="Mitoc_mL59"/>
    <property type="match status" value="1"/>
</dbReference>
<dbReference type="GO" id="GO:0005762">
    <property type="term" value="C:mitochondrial large ribosomal subunit"/>
    <property type="evidence" value="ECO:0007669"/>
    <property type="project" value="InterPro"/>
</dbReference>
<dbReference type="Proteomes" id="UP000305948">
    <property type="component" value="Unassembled WGS sequence"/>
</dbReference>
<protein>
    <recommendedName>
        <fullName evidence="1">Large ribosomal subunit protein mL59 domain-containing protein</fullName>
    </recommendedName>
</protein>
<evidence type="ECO:0000259" key="1">
    <source>
        <dbReference type="Pfam" id="PF18126"/>
    </source>
</evidence>
<name>A0A5C3MPI8_9AGAM</name>
<dbReference type="GO" id="GO:0003735">
    <property type="term" value="F:structural constituent of ribosome"/>
    <property type="evidence" value="ECO:0007669"/>
    <property type="project" value="InterPro"/>
</dbReference>
<dbReference type="OrthoDB" id="18529at2759"/>
<dbReference type="STRING" id="5364.A0A5C3MPI8"/>
<dbReference type="PANTHER" id="PTHR28041">
    <property type="entry name" value="54S RIBOSOMAL PROTEIN L25, MITOCHONDRIAL"/>
    <property type="match status" value="1"/>
</dbReference>
<keyword evidence="3" id="KW-1185">Reference proteome</keyword>
<organism evidence="2 3">
    <name type="scientific">Heliocybe sulcata</name>
    <dbReference type="NCBI Taxonomy" id="5364"/>
    <lineage>
        <taxon>Eukaryota</taxon>
        <taxon>Fungi</taxon>
        <taxon>Dikarya</taxon>
        <taxon>Basidiomycota</taxon>
        <taxon>Agaricomycotina</taxon>
        <taxon>Agaricomycetes</taxon>
        <taxon>Gloeophyllales</taxon>
        <taxon>Gloeophyllaceae</taxon>
        <taxon>Heliocybe</taxon>
    </lineage>
</organism>
<dbReference type="PANTHER" id="PTHR28041:SF1">
    <property type="entry name" value="LARGE RIBOSOMAL SUBUNIT PROTEIN ML59"/>
    <property type="match status" value="1"/>
</dbReference>
<evidence type="ECO:0000313" key="3">
    <source>
        <dbReference type="Proteomes" id="UP000305948"/>
    </source>
</evidence>